<evidence type="ECO:0000256" key="3">
    <source>
        <dbReference type="ARBA" id="ARBA00022679"/>
    </source>
</evidence>
<proteinExistence type="inferred from homology"/>
<comment type="caution">
    <text evidence="7">The sequence shown here is derived from an EMBL/GenBank/DDBJ whole genome shotgun (WGS) entry which is preliminary data.</text>
</comment>
<dbReference type="GO" id="GO:0016740">
    <property type="term" value="F:transferase activity"/>
    <property type="evidence" value="ECO:0007669"/>
    <property type="project" value="UniProtKB-KW"/>
</dbReference>
<feature type="compositionally biased region" description="Low complexity" evidence="5">
    <location>
        <begin position="434"/>
        <end position="468"/>
    </location>
</feature>
<dbReference type="InterPro" id="IPR004839">
    <property type="entry name" value="Aminotransferase_I/II_large"/>
</dbReference>
<evidence type="ECO:0000313" key="7">
    <source>
        <dbReference type="EMBL" id="GJJ76492.1"/>
    </source>
</evidence>
<evidence type="ECO:0000256" key="4">
    <source>
        <dbReference type="ARBA" id="ARBA00022898"/>
    </source>
</evidence>
<keyword evidence="4" id="KW-0663">Pyridoxal phosphate</keyword>
<name>A0A9P3LZU5_9FUNG</name>
<dbReference type="GO" id="GO:0030170">
    <property type="term" value="F:pyridoxal phosphate binding"/>
    <property type="evidence" value="ECO:0007669"/>
    <property type="project" value="InterPro"/>
</dbReference>
<keyword evidence="8" id="KW-1185">Reference proteome</keyword>
<protein>
    <submittedName>
        <fullName evidence="7">8-amino-7-oxononanoate synthase</fullName>
    </submittedName>
</protein>
<dbReference type="SUPFAM" id="SSF53383">
    <property type="entry name" value="PLP-dependent transferases"/>
    <property type="match status" value="1"/>
</dbReference>
<keyword evidence="3" id="KW-0808">Transferase</keyword>
<accession>A0A9P3LZU5</accession>
<sequence length="490" mass="53175">MATQIERQLQKQLESRKARSLLRSLVVIPDTSADFSSNDFLGLARNSRLNARFLKELASFPVHSPPLGSTGSRLLDGNSKYAEDLEILIARFHGAEAALIFNSGFDANVGFFSSVPQPGDVILYDEFIHASVHDGMKVTRAGLKTSFLHNDLEHLGRLLEQVKQEDEAKERTSTTSNTIRRRNVFVAVESVYSMDGDTAPLREIVDLLEPYGAHLIVDEAHATGVYGVNGRGLVNELGLEDKVFARLHTFSKSLASNGAAMVGPKVLKDYLINYARPLIYSTFTSFSNLASVKSAYEMLMAGETVELVDKVQELIRYFRSNIQLPEHMLLPSTSPIQGIVMDGNAKVNALSQELIRAGLNVKPIRFPTVPKGKERVRICLHSHNTLEQVSKLIRIAQDWIRRDEARAAVATAAAKATATVVDQISIPALLTAQPSDSTTANASSTAPSSSSPASSSSSASSQSPQPTSGESPLSMSAVSATLTRPFPAKL</sequence>
<dbReference type="Gene3D" id="3.40.640.10">
    <property type="entry name" value="Type I PLP-dependent aspartate aminotransferase-like (Major domain)"/>
    <property type="match status" value="1"/>
</dbReference>
<dbReference type="GO" id="GO:0009102">
    <property type="term" value="P:biotin biosynthetic process"/>
    <property type="evidence" value="ECO:0007669"/>
    <property type="project" value="TreeGrafter"/>
</dbReference>
<dbReference type="InterPro" id="IPR050087">
    <property type="entry name" value="AON_synthase_class-II"/>
</dbReference>
<evidence type="ECO:0000256" key="1">
    <source>
        <dbReference type="ARBA" id="ARBA00001933"/>
    </source>
</evidence>
<evidence type="ECO:0000259" key="6">
    <source>
        <dbReference type="Pfam" id="PF00155"/>
    </source>
</evidence>
<dbReference type="PANTHER" id="PTHR13693">
    <property type="entry name" value="CLASS II AMINOTRANSFERASE/8-AMINO-7-OXONONANOATE SYNTHASE"/>
    <property type="match status" value="1"/>
</dbReference>
<dbReference type="InterPro" id="IPR015421">
    <property type="entry name" value="PyrdxlP-dep_Trfase_major"/>
</dbReference>
<evidence type="ECO:0000313" key="8">
    <source>
        <dbReference type="Proteomes" id="UP000827284"/>
    </source>
</evidence>
<feature type="domain" description="Aminotransferase class I/classII large" evidence="6">
    <location>
        <begin position="34"/>
        <end position="389"/>
    </location>
</feature>
<evidence type="ECO:0000256" key="2">
    <source>
        <dbReference type="ARBA" id="ARBA00010008"/>
    </source>
</evidence>
<dbReference type="Proteomes" id="UP000827284">
    <property type="component" value="Unassembled WGS sequence"/>
</dbReference>
<reference evidence="7" key="1">
    <citation type="submission" date="2021-11" db="EMBL/GenBank/DDBJ databases">
        <authorList>
            <person name="Herlambang A."/>
            <person name="Guo Y."/>
            <person name="Takashima Y."/>
            <person name="Nishizawa T."/>
        </authorList>
    </citation>
    <scope>NUCLEOTIDE SEQUENCE</scope>
    <source>
        <strain evidence="7">E1425</strain>
    </source>
</reference>
<gene>
    <name evidence="7" type="ORF">EMPS_08851</name>
</gene>
<dbReference type="AlphaFoldDB" id="A0A9P3LZU5"/>
<comment type="cofactor">
    <cofactor evidence="1">
        <name>pyridoxal 5'-phosphate</name>
        <dbReference type="ChEBI" id="CHEBI:597326"/>
    </cofactor>
</comment>
<comment type="similarity">
    <text evidence="2">Belongs to the class-II pyridoxal-phosphate-dependent aminotransferase family. BioF subfamily.</text>
</comment>
<dbReference type="PANTHER" id="PTHR13693:SF77">
    <property type="entry name" value="8-AMINO-7-OXONONANOATE SYNTHASE"/>
    <property type="match status" value="1"/>
</dbReference>
<dbReference type="InterPro" id="IPR015424">
    <property type="entry name" value="PyrdxlP-dep_Trfase"/>
</dbReference>
<organism evidence="7 8">
    <name type="scientific">Entomortierella parvispora</name>
    <dbReference type="NCBI Taxonomy" id="205924"/>
    <lineage>
        <taxon>Eukaryota</taxon>
        <taxon>Fungi</taxon>
        <taxon>Fungi incertae sedis</taxon>
        <taxon>Mucoromycota</taxon>
        <taxon>Mortierellomycotina</taxon>
        <taxon>Mortierellomycetes</taxon>
        <taxon>Mortierellales</taxon>
        <taxon>Mortierellaceae</taxon>
        <taxon>Entomortierella</taxon>
    </lineage>
</organism>
<feature type="compositionally biased region" description="Polar residues" evidence="5">
    <location>
        <begin position="469"/>
        <end position="482"/>
    </location>
</feature>
<evidence type="ECO:0000256" key="5">
    <source>
        <dbReference type="SAM" id="MobiDB-lite"/>
    </source>
</evidence>
<dbReference type="Pfam" id="PF00155">
    <property type="entry name" value="Aminotran_1_2"/>
    <property type="match status" value="1"/>
</dbReference>
<dbReference type="InterPro" id="IPR015422">
    <property type="entry name" value="PyrdxlP-dep_Trfase_small"/>
</dbReference>
<reference evidence="7" key="2">
    <citation type="journal article" date="2022" name="Microbiol. Resour. Announc.">
        <title>Whole-Genome Sequence of Entomortierella parvispora E1425, a Mucoromycotan Fungus Associated with Burkholderiaceae-Related Endosymbiotic Bacteria.</title>
        <authorList>
            <person name="Herlambang A."/>
            <person name="Guo Y."/>
            <person name="Takashima Y."/>
            <person name="Narisawa K."/>
            <person name="Ohta H."/>
            <person name="Nishizawa T."/>
        </authorList>
    </citation>
    <scope>NUCLEOTIDE SEQUENCE</scope>
    <source>
        <strain evidence="7">E1425</strain>
    </source>
</reference>
<dbReference type="OrthoDB" id="2382073at2759"/>
<dbReference type="EMBL" id="BQFW01000012">
    <property type="protein sequence ID" value="GJJ76492.1"/>
    <property type="molecule type" value="Genomic_DNA"/>
</dbReference>
<feature type="region of interest" description="Disordered" evidence="5">
    <location>
        <begin position="434"/>
        <end position="490"/>
    </location>
</feature>
<dbReference type="Gene3D" id="3.90.1150.10">
    <property type="entry name" value="Aspartate Aminotransferase, domain 1"/>
    <property type="match status" value="1"/>
</dbReference>